<dbReference type="Proteomes" id="UP000226420">
    <property type="component" value="Unassembled WGS sequence"/>
</dbReference>
<dbReference type="InterPro" id="IPR037883">
    <property type="entry name" value="Knr4/Smi1-like_sf"/>
</dbReference>
<gene>
    <name evidence="1" type="ORF">SAMN02745723_10471</name>
</gene>
<proteinExistence type="predicted"/>
<evidence type="ECO:0008006" key="3">
    <source>
        <dbReference type="Google" id="ProtNLM"/>
    </source>
</evidence>
<dbReference type="SUPFAM" id="SSF160631">
    <property type="entry name" value="SMI1/KNR4-like"/>
    <property type="match status" value="1"/>
</dbReference>
<accession>A0AAJ4WAC9</accession>
<reference evidence="1 2" key="1">
    <citation type="submission" date="2016-10" db="EMBL/GenBank/DDBJ databases">
        <authorList>
            <person name="Varghese N."/>
            <person name="Submissions S."/>
        </authorList>
    </citation>
    <scope>NUCLEOTIDE SEQUENCE [LARGE SCALE GENOMIC DNA]</scope>
    <source>
        <strain evidence="1 2">DSM 5563</strain>
    </source>
</reference>
<name>A0AAJ4WAC9_9GAMM</name>
<organism evidence="1 2">
    <name type="scientific">Pragia fontium DSM 5563 = ATCC 49100</name>
    <dbReference type="NCBI Taxonomy" id="1122977"/>
    <lineage>
        <taxon>Bacteria</taxon>
        <taxon>Pseudomonadati</taxon>
        <taxon>Pseudomonadota</taxon>
        <taxon>Gammaproteobacteria</taxon>
        <taxon>Enterobacterales</taxon>
        <taxon>Budviciaceae</taxon>
        <taxon>Pragia</taxon>
    </lineage>
</organism>
<dbReference type="AlphaFoldDB" id="A0AAJ4WAC9"/>
<sequence>MMSNIFLYNTPILPDGFVFPQSYINTVKVENIIDIEPWFFLCQDIGMSLSYYGSLLVKYRDHPLIPFAIANDQSGLFNDGYVILACFDGSDRSGDPRVYFHDYGYRGEDPAWDKRYYLDNFSAWLESAKEESAQYKEERAE</sequence>
<evidence type="ECO:0000313" key="1">
    <source>
        <dbReference type="EMBL" id="SFC76747.1"/>
    </source>
</evidence>
<dbReference type="EMBL" id="FOLW01000004">
    <property type="protein sequence ID" value="SFC76747.1"/>
    <property type="molecule type" value="Genomic_DNA"/>
</dbReference>
<evidence type="ECO:0000313" key="2">
    <source>
        <dbReference type="Proteomes" id="UP000226420"/>
    </source>
</evidence>
<dbReference type="RefSeq" id="WP_211201777.1">
    <property type="nucleotide sequence ID" value="NZ_FOLW01000004.1"/>
</dbReference>
<comment type="caution">
    <text evidence="1">The sequence shown here is derived from an EMBL/GenBank/DDBJ whole genome shotgun (WGS) entry which is preliminary data.</text>
</comment>
<protein>
    <recommendedName>
        <fullName evidence="3">SMI1/KNR4 family protein</fullName>
    </recommendedName>
</protein>